<dbReference type="Pfam" id="PF25021">
    <property type="entry name" value="TEN_NHL"/>
    <property type="match status" value="1"/>
</dbReference>
<feature type="transmembrane region" description="Helical" evidence="1">
    <location>
        <begin position="352"/>
        <end position="372"/>
    </location>
</feature>
<dbReference type="Proteomes" id="UP000239415">
    <property type="component" value="Unassembled WGS sequence"/>
</dbReference>
<gene>
    <name evidence="4" type="ORF">CLV67_13151</name>
</gene>
<accession>A0A2T0JUY8</accession>
<evidence type="ECO:0000313" key="5">
    <source>
        <dbReference type="Proteomes" id="UP000239415"/>
    </source>
</evidence>
<keyword evidence="1" id="KW-0812">Transmembrane</keyword>
<organism evidence="4 5">
    <name type="scientific">Actinoplanes italicus</name>
    <dbReference type="NCBI Taxonomy" id="113567"/>
    <lineage>
        <taxon>Bacteria</taxon>
        <taxon>Bacillati</taxon>
        <taxon>Actinomycetota</taxon>
        <taxon>Actinomycetes</taxon>
        <taxon>Micromonosporales</taxon>
        <taxon>Micromonosporaceae</taxon>
        <taxon>Actinoplanes</taxon>
    </lineage>
</organism>
<dbReference type="InterPro" id="IPR056822">
    <property type="entry name" value="TEN_NHL"/>
</dbReference>
<dbReference type="EMBL" id="PVMZ01000031">
    <property type="protein sequence ID" value="PRX11475.1"/>
    <property type="molecule type" value="Genomic_DNA"/>
</dbReference>
<dbReference type="Gene3D" id="2.120.10.30">
    <property type="entry name" value="TolB, C-terminal domain"/>
    <property type="match status" value="2"/>
</dbReference>
<dbReference type="PANTHER" id="PTHR46388:SF2">
    <property type="entry name" value="NHL REPEAT-CONTAINING PROTEIN 2"/>
    <property type="match status" value="1"/>
</dbReference>
<feature type="domain" description="Teneurin NHL" evidence="3">
    <location>
        <begin position="50"/>
        <end position="112"/>
    </location>
</feature>
<feature type="signal peptide" evidence="2">
    <location>
        <begin position="1"/>
        <end position="31"/>
    </location>
</feature>
<evidence type="ECO:0000313" key="4">
    <source>
        <dbReference type="EMBL" id="PRX11475.1"/>
    </source>
</evidence>
<dbReference type="PANTHER" id="PTHR46388">
    <property type="entry name" value="NHL REPEAT-CONTAINING PROTEIN 2"/>
    <property type="match status" value="1"/>
</dbReference>
<protein>
    <submittedName>
        <fullName evidence="4">Sugar lactone lactonase YvrE</fullName>
    </submittedName>
</protein>
<proteinExistence type="predicted"/>
<evidence type="ECO:0000256" key="2">
    <source>
        <dbReference type="SAM" id="SignalP"/>
    </source>
</evidence>
<dbReference type="InterPro" id="IPR011042">
    <property type="entry name" value="6-blade_b-propeller_TolB-like"/>
</dbReference>
<keyword evidence="5" id="KW-1185">Reference proteome</keyword>
<reference evidence="4 5" key="1">
    <citation type="submission" date="2018-03" db="EMBL/GenBank/DDBJ databases">
        <title>Genomic Encyclopedia of Archaeal and Bacterial Type Strains, Phase II (KMG-II): from individual species to whole genera.</title>
        <authorList>
            <person name="Goeker M."/>
        </authorList>
    </citation>
    <scope>NUCLEOTIDE SEQUENCE [LARGE SCALE GENOMIC DNA]</scope>
    <source>
        <strain evidence="4 5">DSM 43146</strain>
    </source>
</reference>
<name>A0A2T0JUY8_9ACTN</name>
<dbReference type="AlphaFoldDB" id="A0A2T0JUY8"/>
<evidence type="ECO:0000256" key="1">
    <source>
        <dbReference type="SAM" id="Phobius"/>
    </source>
</evidence>
<sequence>MWYTSVVMRKHVAALAVLTVSALASSAPALASAEATAPTLVAGVGRAAFSGDGGAAVQASLNRPLGAAVAADGTVYVADTLNHRVRAVGTDGVIRTVAGNGEQNAQAEPVPVGTKGTGIALGSPNAVAVGADGTVFIADSSVSQVYALAADGTITSRVTGDLLGGPIATINSLAVTSAGTLYLADRENSRIVEIAAGDRARPVSTPVPLPTGLAADATGAVWISSATSQLSRLQDGKVATIVGSPNDGWTADEKRPVASPFGATAVTAGKDGVYIIDNAQRTVRRLGADGTVSTATALPADPFGARDPVVLAMSVTTTGPLYLVDTVGSRIFSTAVAAPDSGDTADPGAVPAWPWIAAGVVAVLLAVLFMVARRRRA</sequence>
<feature type="chain" id="PRO_5038574433" evidence="2">
    <location>
        <begin position="32"/>
        <end position="377"/>
    </location>
</feature>
<dbReference type="Gene3D" id="2.40.10.500">
    <property type="match status" value="1"/>
</dbReference>
<keyword evidence="2" id="KW-0732">Signal</keyword>
<dbReference type="SUPFAM" id="SSF101898">
    <property type="entry name" value="NHL repeat"/>
    <property type="match status" value="1"/>
</dbReference>
<keyword evidence="1" id="KW-0472">Membrane</keyword>
<evidence type="ECO:0000259" key="3">
    <source>
        <dbReference type="Pfam" id="PF25021"/>
    </source>
</evidence>
<keyword evidence="1" id="KW-1133">Transmembrane helix</keyword>
<comment type="caution">
    <text evidence="4">The sequence shown here is derived from an EMBL/GenBank/DDBJ whole genome shotgun (WGS) entry which is preliminary data.</text>
</comment>